<dbReference type="Gene3D" id="3.10.180.20">
    <property type="entry name" value="N-Acetylglucosaminyltransferase I, Domain 2"/>
    <property type="match status" value="1"/>
</dbReference>
<dbReference type="FunFam" id="3.90.550.10:FF:000055">
    <property type="entry name" value="Alpha-1,3-mannosyl-glycoprotein 2-beta-N-acetylglucosaminyltransferase"/>
    <property type="match status" value="1"/>
</dbReference>
<keyword evidence="11 21" id="KW-1133">Transmembrane helix</keyword>
<dbReference type="InterPro" id="IPR004139">
    <property type="entry name" value="Glyco_trans_13"/>
</dbReference>
<dbReference type="SUPFAM" id="SSF53448">
    <property type="entry name" value="Nucleotide-diphospho-sugar transferases"/>
    <property type="match status" value="1"/>
</dbReference>
<evidence type="ECO:0000256" key="18">
    <source>
        <dbReference type="ARBA" id="ARBA00041712"/>
    </source>
</evidence>
<evidence type="ECO:0000313" key="23">
    <source>
        <dbReference type="Proteomes" id="UP000515135"/>
    </source>
</evidence>
<dbReference type="GO" id="GO:0030145">
    <property type="term" value="F:manganese ion binding"/>
    <property type="evidence" value="ECO:0007669"/>
    <property type="project" value="UniProtKB-UniRule"/>
</dbReference>
<evidence type="ECO:0000256" key="10">
    <source>
        <dbReference type="ARBA" id="ARBA00022968"/>
    </source>
</evidence>
<evidence type="ECO:0000256" key="14">
    <source>
        <dbReference type="ARBA" id="ARBA00023157"/>
    </source>
</evidence>
<dbReference type="Pfam" id="PF03071">
    <property type="entry name" value="GNT-I"/>
    <property type="match status" value="1"/>
</dbReference>
<keyword evidence="9 21" id="KW-0479">Metal-binding</keyword>
<evidence type="ECO:0000256" key="13">
    <source>
        <dbReference type="ARBA" id="ARBA00023136"/>
    </source>
</evidence>
<keyword evidence="8 21" id="KW-0812">Transmembrane</keyword>
<evidence type="ECO:0000256" key="22">
    <source>
        <dbReference type="SAM" id="Coils"/>
    </source>
</evidence>
<evidence type="ECO:0000256" key="6">
    <source>
        <dbReference type="ARBA" id="ARBA00022676"/>
    </source>
</evidence>
<dbReference type="Gene3D" id="3.90.550.10">
    <property type="entry name" value="Spore Coat Polysaccharide Biosynthesis Protein SpsA, Chain A"/>
    <property type="match status" value="1"/>
</dbReference>
<dbReference type="CDD" id="cd02514">
    <property type="entry name" value="GT13_GLCNAC-TI"/>
    <property type="match status" value="1"/>
</dbReference>
<feature type="coiled-coil region" evidence="22">
    <location>
        <begin position="40"/>
        <end position="70"/>
    </location>
</feature>
<keyword evidence="10 21" id="KW-0735">Signal-anchor</keyword>
<organism evidence="23 24">
    <name type="scientific">Branchiostoma belcheri</name>
    <name type="common">Amphioxus</name>
    <dbReference type="NCBI Taxonomy" id="7741"/>
    <lineage>
        <taxon>Eukaryota</taxon>
        <taxon>Metazoa</taxon>
        <taxon>Chordata</taxon>
        <taxon>Cephalochordata</taxon>
        <taxon>Leptocardii</taxon>
        <taxon>Amphioxiformes</taxon>
        <taxon>Branchiostomatidae</taxon>
        <taxon>Branchiostoma</taxon>
    </lineage>
</organism>
<keyword evidence="12 21" id="KW-0333">Golgi apparatus</keyword>
<evidence type="ECO:0000256" key="8">
    <source>
        <dbReference type="ARBA" id="ARBA00022692"/>
    </source>
</evidence>
<dbReference type="OrthoDB" id="440755at2759"/>
<name>A0A6P4YZ58_BRABE</name>
<keyword evidence="14" id="KW-1015">Disulfide bond</keyword>
<dbReference type="GO" id="GO:0048471">
    <property type="term" value="C:perinuclear region of cytoplasm"/>
    <property type="evidence" value="ECO:0007669"/>
    <property type="project" value="UniProtKB-SubCell"/>
</dbReference>
<evidence type="ECO:0000256" key="5">
    <source>
        <dbReference type="ARBA" id="ARBA00022490"/>
    </source>
</evidence>
<dbReference type="GO" id="GO:0000139">
    <property type="term" value="C:Golgi membrane"/>
    <property type="evidence" value="ECO:0007669"/>
    <property type="project" value="UniProtKB-SubCell"/>
</dbReference>
<evidence type="ECO:0000256" key="12">
    <source>
        <dbReference type="ARBA" id="ARBA00023034"/>
    </source>
</evidence>
<keyword evidence="7" id="KW-0808">Transferase</keyword>
<dbReference type="AlphaFoldDB" id="A0A6P4YZ58"/>
<evidence type="ECO:0000256" key="7">
    <source>
        <dbReference type="ARBA" id="ARBA00022679"/>
    </source>
</evidence>
<protein>
    <recommendedName>
        <fullName evidence="20 21">Alpha-1,3-mannosyl-glycoprotein 2-beta-N-acetylglucosaminyltransferase</fullName>
        <shortName evidence="21">GNT-I</shortName>
        <shortName evidence="21">GlcNAc-T I</shortName>
        <ecNumber evidence="17 21">2.4.1.101</ecNumber>
    </recommendedName>
    <alternativeName>
        <fullName evidence="18 21">N-glycosyl-oligosaccharide-glycoprotein N-acetylglucosaminyltransferase I</fullName>
    </alternativeName>
</protein>
<dbReference type="GeneID" id="109468727"/>
<evidence type="ECO:0000256" key="9">
    <source>
        <dbReference type="ARBA" id="ARBA00022723"/>
    </source>
</evidence>
<comment type="cofactor">
    <cofactor evidence="21">
        <name>Mn(2+)</name>
        <dbReference type="ChEBI" id="CHEBI:29035"/>
    </cofactor>
    <text evidence="21">The cofactor is mostly bound to the substrate.</text>
</comment>
<proteinExistence type="inferred from homology"/>
<keyword evidence="23" id="KW-1185">Reference proteome</keyword>
<comment type="subcellular location">
    <subcellularLocation>
        <location evidence="2">Cytoplasm</location>
        <location evidence="2">Perinuclear region</location>
    </subcellularLocation>
    <subcellularLocation>
        <location evidence="1 21">Golgi apparatus membrane</location>
        <topology evidence="1 21">Single-pass type II membrane protein</topology>
    </subcellularLocation>
</comment>
<dbReference type="FunFam" id="3.10.180.20:FF:000001">
    <property type="entry name" value="alpha-1,3-mannosyl-glycoprotein 2-beta-N-acetylglucosaminyltransferase"/>
    <property type="match status" value="1"/>
</dbReference>
<comment type="similarity">
    <text evidence="4 21">Belongs to the glycosyltransferase 13 family.</text>
</comment>
<keyword evidence="5" id="KW-0963">Cytoplasm</keyword>
<evidence type="ECO:0000256" key="2">
    <source>
        <dbReference type="ARBA" id="ARBA00004556"/>
    </source>
</evidence>
<evidence type="ECO:0000256" key="17">
    <source>
        <dbReference type="ARBA" id="ARBA00038949"/>
    </source>
</evidence>
<evidence type="ECO:0000256" key="19">
    <source>
        <dbReference type="ARBA" id="ARBA00049421"/>
    </source>
</evidence>
<dbReference type="Proteomes" id="UP000515135">
    <property type="component" value="Unplaced"/>
</dbReference>
<dbReference type="PANTHER" id="PTHR10468">
    <property type="entry name" value="PROTEIN O-LINKED-MANNOSE BETA-1,2-N-ACETYLGLUCOSAMINYLTRANSFERASE 1/ALPHA-1,3-MANNOSYL-GLYCOPROTEIN 2-BETA-N-ACETYLGLUCOSAMINYLTRANSFERASE"/>
    <property type="match status" value="1"/>
</dbReference>
<keyword evidence="22" id="KW-0175">Coiled coil</keyword>
<keyword evidence="15 21" id="KW-0464">Manganese</keyword>
<dbReference type="InterPro" id="IPR029044">
    <property type="entry name" value="Nucleotide-diphossugar_trans"/>
</dbReference>
<gene>
    <name evidence="24" type="primary">LOC109468727</name>
</gene>
<evidence type="ECO:0000256" key="20">
    <source>
        <dbReference type="ARBA" id="ARBA00069743"/>
    </source>
</evidence>
<comment type="catalytic activity">
    <reaction evidence="19 21">
        <text>N(4)-(alpha-D-Man-(1-&gt;3)-[alpha-D-Man-(1-&gt;3)-[alpha-D-Man-(1-&gt;6)]-alpha-D-Man-(1-&gt;6)]-beta-D-Man-(1-&gt;4)-beta-D-GlcNAc-(1-&gt;4)-beta-D-GlcNAc)-L-asparaginyl-[protein] (N-glucan mannose isomer 5A1,2) + UDP-N-acetyl-alpha-D-glucosamine = N(4)-{beta-D-GlcNAc-(1-&gt;2)-alpha-D-Man-(1-&gt;3)-[alpha-D-Man-(1-&gt;3)-[alpha-D-Man-(1-&gt;6)]-alpha-D-Man-(1-&gt;6)]-beta-D-Man-(1-&gt;4)-beta-D-GlcNAc-(1-&gt;4)-beta-D-GlcNAc}-L-asparaginyl-[protein] + UDP + H(+)</text>
        <dbReference type="Rhea" id="RHEA:11456"/>
        <dbReference type="Rhea" id="RHEA-COMP:14367"/>
        <dbReference type="Rhea" id="RHEA-COMP:14368"/>
        <dbReference type="ChEBI" id="CHEBI:15378"/>
        <dbReference type="ChEBI" id="CHEBI:57705"/>
        <dbReference type="ChEBI" id="CHEBI:58223"/>
        <dbReference type="ChEBI" id="CHEBI:59087"/>
        <dbReference type="ChEBI" id="CHEBI:60625"/>
        <dbReference type="EC" id="2.4.1.101"/>
    </reaction>
</comment>
<evidence type="ECO:0000256" key="1">
    <source>
        <dbReference type="ARBA" id="ARBA00004323"/>
    </source>
</evidence>
<evidence type="ECO:0000256" key="15">
    <source>
        <dbReference type="ARBA" id="ARBA00023211"/>
    </source>
</evidence>
<accession>A0A6P4YZ58</accession>
<evidence type="ECO:0000256" key="11">
    <source>
        <dbReference type="ARBA" id="ARBA00022989"/>
    </source>
</evidence>
<evidence type="ECO:0000313" key="24">
    <source>
        <dbReference type="RefSeq" id="XP_019622606.1"/>
    </source>
</evidence>
<comment type="function">
    <text evidence="16 21">Initiates complex N-linked carbohydrate formation. Essential for the conversion of high-mannose to hybrid and complex N-glycans.</text>
</comment>
<dbReference type="UniPathway" id="UPA00378"/>
<reference evidence="24" key="1">
    <citation type="submission" date="2025-08" db="UniProtKB">
        <authorList>
            <consortium name="RefSeq"/>
        </authorList>
    </citation>
    <scope>IDENTIFICATION</scope>
    <source>
        <tissue evidence="24">Gonad</tissue>
    </source>
</reference>
<keyword evidence="6 21" id="KW-0328">Glycosyltransferase</keyword>
<dbReference type="GO" id="GO:0003827">
    <property type="term" value="F:alpha-1,3-mannosylglycoprotein 2-beta-N-acetylglucosaminyltransferase activity"/>
    <property type="evidence" value="ECO:0007669"/>
    <property type="project" value="UniProtKB-UniRule"/>
</dbReference>
<dbReference type="KEGG" id="bbel:109468727"/>
<sequence>MTKRRRIVLWGAIVFLAWNILTFFVVHRPSTDQQVPSDLLKKLEALQSEVQRQMNNNEALLRDLKKQKDLLNRYRTGNAGVQMDQGGRVNHSAHITHRLQSPAGDVVIPVLVIACNRPTVRRSLDLLVKHRPNEHQFPIIVSQDCGHQETSTVIKSYGDKIAHYIQQPDLSDIPVPPNHKRLQGYYKISRHYKWALNQVFNGLGYGSVLIVEDDLDIAPDFFDYFLSTLPLLQQDSSLWCVSAWNDNGKEHMTDTNRQDLLYRTDFFPGLGWMMLKNIWDELEPKWPASFWDDWMRHPDQRKDRACIRPEICRTSTFGRVGVSKGQYFDKHLKFIKLNTKPFDFTHTDLSYLLKDNYDRRFISEVYRSPQLTVKEVIANQHAEHNVVRVQYKTKEEFKGFAKQLGIMDDLKAGVPRAGYHGIVSFMFKGRRVHLSPPADWTQYDPSWS</sequence>
<evidence type="ECO:0000256" key="3">
    <source>
        <dbReference type="ARBA" id="ARBA00004922"/>
    </source>
</evidence>
<dbReference type="InterPro" id="IPR052261">
    <property type="entry name" value="Glycosyltransferase_13"/>
</dbReference>
<evidence type="ECO:0000256" key="16">
    <source>
        <dbReference type="ARBA" id="ARBA00037706"/>
    </source>
</evidence>
<dbReference type="GO" id="GO:0006487">
    <property type="term" value="P:protein N-linked glycosylation"/>
    <property type="evidence" value="ECO:0007669"/>
    <property type="project" value="TreeGrafter"/>
</dbReference>
<feature type="transmembrane region" description="Helical" evidence="21">
    <location>
        <begin position="7"/>
        <end position="26"/>
    </location>
</feature>
<evidence type="ECO:0000256" key="21">
    <source>
        <dbReference type="RuleBase" id="RU368119"/>
    </source>
</evidence>
<keyword evidence="13 21" id="KW-0472">Membrane</keyword>
<dbReference type="RefSeq" id="XP_019622606.1">
    <property type="nucleotide sequence ID" value="XM_019767047.1"/>
</dbReference>
<comment type="pathway">
    <text evidence="3 21">Protein modification; protein glycosylation.</text>
</comment>
<dbReference type="PANTHER" id="PTHR10468:SF0">
    <property type="entry name" value="ALPHA-1,3-MANNOSYL-GLYCOPROTEIN 2-BETA-N-ACETYLGLUCOSAMINYLTRANSFERASE"/>
    <property type="match status" value="1"/>
</dbReference>
<evidence type="ECO:0000256" key="4">
    <source>
        <dbReference type="ARBA" id="ARBA00006492"/>
    </source>
</evidence>
<dbReference type="EC" id="2.4.1.101" evidence="17 21"/>